<dbReference type="NCBIfam" id="TIGR00116">
    <property type="entry name" value="tsf"/>
    <property type="match status" value="1"/>
</dbReference>
<dbReference type="KEGG" id="bbae:FRD01_06430"/>
<dbReference type="SUPFAM" id="SSF54713">
    <property type="entry name" value="Elongation factor Ts (EF-Ts), dimerisation domain"/>
    <property type="match status" value="2"/>
</dbReference>
<dbReference type="EMBL" id="CP042467">
    <property type="protein sequence ID" value="QED26883.1"/>
    <property type="molecule type" value="Genomic_DNA"/>
</dbReference>
<evidence type="ECO:0000256" key="1">
    <source>
        <dbReference type="ARBA" id="ARBA00005532"/>
    </source>
</evidence>
<evidence type="ECO:0000256" key="4">
    <source>
        <dbReference type="ARBA" id="ARBA00022917"/>
    </source>
</evidence>
<sequence length="298" mass="32179">MQITAQMVKELREQTGAGMMDCKKALVETEGDIAKAVEFLQVKGMAAAAKKASRVAAEGLVSTWISDDAKQGVIVELNCETDFVSRNEAFHELIATFTNTIGPSSATTIEEALELNADGQTLADVLKEGIATIGENIQLRRFERLNAPEGFVANYIHAGSQIGVIVAVKSDKGADAHADFARDVAMHVAAMAPAVLSQDQIDADKSAAQQEIFTQIVIEEGKPANIAPKIVEGKMAKWRREVSLLDQPFVKNPDLTIDQYQKEVGGVQLLGFSRLQVGEGIEKEEKNLADEVAEQLKG</sequence>
<reference evidence="9 10" key="1">
    <citation type="submission" date="2019-08" db="EMBL/GenBank/DDBJ databases">
        <authorList>
            <person name="Liang Q."/>
        </authorList>
    </citation>
    <scope>NUCLEOTIDE SEQUENCE [LARGE SCALE GENOMIC DNA]</scope>
    <source>
        <strain evidence="9 10">V1718</strain>
    </source>
</reference>
<evidence type="ECO:0000259" key="8">
    <source>
        <dbReference type="Pfam" id="PF00889"/>
    </source>
</evidence>
<dbReference type="Proteomes" id="UP000321595">
    <property type="component" value="Chromosome"/>
</dbReference>
<dbReference type="AlphaFoldDB" id="A0A5B8XS66"/>
<evidence type="ECO:0000256" key="6">
    <source>
        <dbReference type="RuleBase" id="RU000642"/>
    </source>
</evidence>
<dbReference type="OrthoDB" id="9808348at2"/>
<protein>
    <recommendedName>
        <fullName evidence="2 5">Elongation factor Ts</fullName>
        <shortName evidence="5">EF-Ts</shortName>
    </recommendedName>
</protein>
<dbReference type="RefSeq" id="WP_146958568.1">
    <property type="nucleotide sequence ID" value="NZ_CP042467.1"/>
</dbReference>
<organism evidence="9 10">
    <name type="scientific">Microvenator marinus</name>
    <dbReference type="NCBI Taxonomy" id="2600177"/>
    <lineage>
        <taxon>Bacteria</taxon>
        <taxon>Deltaproteobacteria</taxon>
        <taxon>Bradymonadales</taxon>
        <taxon>Microvenatoraceae</taxon>
        <taxon>Microvenator</taxon>
    </lineage>
</organism>
<evidence type="ECO:0000313" key="10">
    <source>
        <dbReference type="Proteomes" id="UP000321595"/>
    </source>
</evidence>
<comment type="subcellular location">
    <subcellularLocation>
        <location evidence="5 7">Cytoplasm</location>
    </subcellularLocation>
</comment>
<dbReference type="HAMAP" id="MF_00050">
    <property type="entry name" value="EF_Ts"/>
    <property type="match status" value="1"/>
</dbReference>
<keyword evidence="10" id="KW-1185">Reference proteome</keyword>
<dbReference type="FunFam" id="1.10.8.10:FF:000001">
    <property type="entry name" value="Elongation factor Ts"/>
    <property type="match status" value="1"/>
</dbReference>
<dbReference type="CDD" id="cd14275">
    <property type="entry name" value="UBA_EF-Ts"/>
    <property type="match status" value="1"/>
</dbReference>
<comment type="function">
    <text evidence="5 6">Associates with the EF-Tu.GDP complex and induces the exchange of GDP to GTP. It remains bound to the aminoacyl-tRNA.EF-Tu.GTP complex up to the GTP hydrolysis stage on the ribosome.</text>
</comment>
<feature type="region of interest" description="Involved in Mg(2+) ion dislocation from EF-Tu" evidence="5">
    <location>
        <begin position="81"/>
        <end position="84"/>
    </location>
</feature>
<dbReference type="InterPro" id="IPR014039">
    <property type="entry name" value="Transl_elong_EFTs/EF1B_dimer"/>
</dbReference>
<dbReference type="Gene3D" id="1.10.8.10">
    <property type="entry name" value="DNA helicase RuvA subunit, C-terminal domain"/>
    <property type="match status" value="1"/>
</dbReference>
<feature type="domain" description="Translation elongation factor EFTs/EF1B dimerisation" evidence="8">
    <location>
        <begin position="72"/>
        <end position="279"/>
    </location>
</feature>
<dbReference type="GO" id="GO:0005737">
    <property type="term" value="C:cytoplasm"/>
    <property type="evidence" value="ECO:0007669"/>
    <property type="project" value="UniProtKB-SubCell"/>
</dbReference>
<keyword evidence="3 5" id="KW-0251">Elongation factor</keyword>
<dbReference type="Pfam" id="PF00889">
    <property type="entry name" value="EF_TS"/>
    <property type="match status" value="1"/>
</dbReference>
<proteinExistence type="inferred from homology"/>
<evidence type="ECO:0000313" key="9">
    <source>
        <dbReference type="EMBL" id="QED26883.1"/>
    </source>
</evidence>
<name>A0A5B8XS66_9DELT</name>
<accession>A0A5B8XS66</accession>
<keyword evidence="4 5" id="KW-0648">Protein biosynthesis</keyword>
<evidence type="ECO:0000256" key="7">
    <source>
        <dbReference type="RuleBase" id="RU000643"/>
    </source>
</evidence>
<keyword evidence="5" id="KW-0963">Cytoplasm</keyword>
<dbReference type="InterPro" id="IPR001816">
    <property type="entry name" value="Transl_elong_EFTs/EF1B"/>
</dbReference>
<comment type="similarity">
    <text evidence="1 5 6">Belongs to the EF-Ts family.</text>
</comment>
<evidence type="ECO:0000256" key="5">
    <source>
        <dbReference type="HAMAP-Rule" id="MF_00050"/>
    </source>
</evidence>
<dbReference type="Gene3D" id="3.30.479.20">
    <property type="entry name" value="Elongation factor Ts, dimerisation domain"/>
    <property type="match status" value="2"/>
</dbReference>
<evidence type="ECO:0000256" key="2">
    <source>
        <dbReference type="ARBA" id="ARBA00016956"/>
    </source>
</evidence>
<dbReference type="Gene3D" id="1.10.286.20">
    <property type="match status" value="1"/>
</dbReference>
<dbReference type="PANTHER" id="PTHR11741">
    <property type="entry name" value="ELONGATION FACTOR TS"/>
    <property type="match status" value="1"/>
</dbReference>
<dbReference type="PROSITE" id="PS01126">
    <property type="entry name" value="EF_TS_1"/>
    <property type="match status" value="1"/>
</dbReference>
<dbReference type="InterPro" id="IPR009060">
    <property type="entry name" value="UBA-like_sf"/>
</dbReference>
<dbReference type="GO" id="GO:0003746">
    <property type="term" value="F:translation elongation factor activity"/>
    <property type="evidence" value="ECO:0007669"/>
    <property type="project" value="UniProtKB-UniRule"/>
</dbReference>
<dbReference type="InterPro" id="IPR018101">
    <property type="entry name" value="Transl_elong_Ts_CS"/>
</dbReference>
<dbReference type="SUPFAM" id="SSF46934">
    <property type="entry name" value="UBA-like"/>
    <property type="match status" value="1"/>
</dbReference>
<dbReference type="PANTHER" id="PTHR11741:SF0">
    <property type="entry name" value="ELONGATION FACTOR TS, MITOCHONDRIAL"/>
    <property type="match status" value="1"/>
</dbReference>
<dbReference type="InterPro" id="IPR036402">
    <property type="entry name" value="EF-Ts_dimer_sf"/>
</dbReference>
<evidence type="ECO:0000256" key="3">
    <source>
        <dbReference type="ARBA" id="ARBA00022768"/>
    </source>
</evidence>
<dbReference type="PROSITE" id="PS01127">
    <property type="entry name" value="EF_TS_2"/>
    <property type="match status" value="1"/>
</dbReference>
<gene>
    <name evidence="5" type="primary">tsf</name>
    <name evidence="9" type="ORF">FRD01_06430</name>
</gene>